<feature type="compositionally biased region" description="Low complexity" evidence="1">
    <location>
        <begin position="90"/>
        <end position="104"/>
    </location>
</feature>
<evidence type="ECO:0000256" key="1">
    <source>
        <dbReference type="SAM" id="MobiDB-lite"/>
    </source>
</evidence>
<gene>
    <name evidence="2" type="ORF">Slin15195_G129100</name>
</gene>
<evidence type="ECO:0000313" key="3">
    <source>
        <dbReference type="Proteomes" id="UP001056384"/>
    </source>
</evidence>
<feature type="compositionally biased region" description="Low complexity" evidence="1">
    <location>
        <begin position="132"/>
        <end position="144"/>
    </location>
</feature>
<reference evidence="2" key="1">
    <citation type="submission" date="2022-06" db="EMBL/GenBank/DDBJ databases">
        <title>Complete genome sequences of two strains of the flax pathogen Septoria linicola.</title>
        <authorList>
            <person name="Lapalu N."/>
            <person name="Simon A."/>
            <person name="Demenou B."/>
            <person name="Paumier D."/>
            <person name="Guillot M.-P."/>
            <person name="Gout L."/>
            <person name="Valade R."/>
        </authorList>
    </citation>
    <scope>NUCLEOTIDE SEQUENCE</scope>
    <source>
        <strain evidence="2">SE15195</strain>
    </source>
</reference>
<feature type="region of interest" description="Disordered" evidence="1">
    <location>
        <begin position="1"/>
        <end position="200"/>
    </location>
</feature>
<dbReference type="AlphaFoldDB" id="A0A9Q9BAY1"/>
<feature type="compositionally biased region" description="Polar residues" evidence="1">
    <location>
        <begin position="154"/>
        <end position="163"/>
    </location>
</feature>
<evidence type="ECO:0000313" key="2">
    <source>
        <dbReference type="EMBL" id="USW59591.1"/>
    </source>
</evidence>
<dbReference type="Proteomes" id="UP001056384">
    <property type="component" value="Chromosome 13"/>
</dbReference>
<feature type="compositionally biased region" description="Polar residues" evidence="1">
    <location>
        <begin position="181"/>
        <end position="192"/>
    </location>
</feature>
<proteinExistence type="predicted"/>
<feature type="compositionally biased region" description="Basic residues" evidence="1">
    <location>
        <begin position="59"/>
        <end position="68"/>
    </location>
</feature>
<organism evidence="2 3">
    <name type="scientific">Septoria linicola</name>
    <dbReference type="NCBI Taxonomy" id="215465"/>
    <lineage>
        <taxon>Eukaryota</taxon>
        <taxon>Fungi</taxon>
        <taxon>Dikarya</taxon>
        <taxon>Ascomycota</taxon>
        <taxon>Pezizomycotina</taxon>
        <taxon>Dothideomycetes</taxon>
        <taxon>Dothideomycetidae</taxon>
        <taxon>Mycosphaerellales</taxon>
        <taxon>Mycosphaerellaceae</taxon>
        <taxon>Septoria</taxon>
    </lineage>
</organism>
<accession>A0A9Q9BAY1</accession>
<protein>
    <submittedName>
        <fullName evidence="2">Uncharacterized protein</fullName>
    </submittedName>
</protein>
<dbReference type="EMBL" id="CP099430">
    <property type="protein sequence ID" value="USW59591.1"/>
    <property type="molecule type" value="Genomic_DNA"/>
</dbReference>
<feature type="compositionally biased region" description="Basic residues" evidence="1">
    <location>
        <begin position="80"/>
        <end position="89"/>
    </location>
</feature>
<sequence length="244" mass="25620">MTLRSSVARHERRTTGPPPPPRGGGKGGKQPMDKPVLPESDSKTDDVNDSQVCTDPNCGKRKKIRCFKKTPSSKPFKTCNKCRTRKSKAATKATTKASSSSQSSPPLPHYTPCSGYAPLAPLPESSFNTQHASPMQSPSSLPALAPGPLPSTPDQPGQLQALSTRFGMVVGPRGTAAPDTATGQMESSTPDSTADHRFQQPQLQNLSSQFGVPARPGFGTAPAALGARTGVSHIGPLPDWSPSK</sequence>
<name>A0A9Q9BAY1_9PEZI</name>
<keyword evidence="3" id="KW-1185">Reference proteome</keyword>